<reference evidence="1 2" key="1">
    <citation type="submission" date="2016-07" db="EMBL/GenBank/DDBJ databases">
        <title>Draft genome of Scalindua rubra, obtained from a brine-seawater interface in the Red Sea, sheds light on salt adaptation in anammox bacteria.</title>
        <authorList>
            <person name="Speth D.R."/>
            <person name="Lagkouvardos I."/>
            <person name="Wang Y."/>
            <person name="Qian P.-Y."/>
            <person name="Dutilh B.E."/>
            <person name="Jetten M.S."/>
        </authorList>
    </citation>
    <scope>NUCLEOTIDE SEQUENCE [LARGE SCALE GENOMIC DNA]</scope>
    <source>
        <strain evidence="1">BSI-1</strain>
    </source>
</reference>
<sequence length="421" mass="48377">MNRTLPEVIADILTHNDGIVDHKEDGIMEALTPSDVSNALGIPEFARLRFSYDGTSDESIYASYDSDFFTSVAKLLNGKGKLSIARYESSIPNVKKLSKTISEKIKFNNATFRLEKAEPKNVSYLLCYFKYVALSDERQEGIMPILINEQNLSTSSFKHDITELNEVTEELKDIERCEIGKVFQSAYSACACMAKENLKGFINSLERRLNRDIRRVYEYYETLKDETRKAIKKKALANVPDNLNSLKEGQNYNSNIPSVNSKQALEITDQSLAERDNLIEKQIQDRTTKGNGIDKLFNKLDAIETERKWKVQDLVAKYALNVQIEPVSAIRIETQSILSWINIKRRLFSRLFPVCFNPIIRQIDALPCESCFRPQKPYYICDDKLHIICTNCFMVCNNCKKQYCKVCYDMCPKCRKESVDN</sequence>
<protein>
    <submittedName>
        <fullName evidence="1">Uncharacterized protein</fullName>
    </submittedName>
</protein>
<organism evidence="1 2">
    <name type="scientific">Candidatus Scalindua rubra</name>
    <dbReference type="NCBI Taxonomy" id="1872076"/>
    <lineage>
        <taxon>Bacteria</taxon>
        <taxon>Pseudomonadati</taxon>
        <taxon>Planctomycetota</taxon>
        <taxon>Candidatus Brocadiia</taxon>
        <taxon>Candidatus Brocadiales</taxon>
        <taxon>Candidatus Scalinduaceae</taxon>
        <taxon>Candidatus Scalindua</taxon>
    </lineage>
</organism>
<name>A0A1E3XBH7_9BACT</name>
<proteinExistence type="predicted"/>
<comment type="caution">
    <text evidence="1">The sequence shown here is derived from an EMBL/GenBank/DDBJ whole genome shotgun (WGS) entry which is preliminary data.</text>
</comment>
<dbReference type="AlphaFoldDB" id="A0A1E3XBH7"/>
<dbReference type="Proteomes" id="UP000094056">
    <property type="component" value="Unassembled WGS sequence"/>
</dbReference>
<evidence type="ECO:0000313" key="2">
    <source>
        <dbReference type="Proteomes" id="UP000094056"/>
    </source>
</evidence>
<accession>A0A1E3XBH7</accession>
<evidence type="ECO:0000313" key="1">
    <source>
        <dbReference type="EMBL" id="ODS32976.1"/>
    </source>
</evidence>
<gene>
    <name evidence="1" type="ORF">SCARUB_01915</name>
</gene>
<dbReference type="EMBL" id="MAYW01000042">
    <property type="protein sequence ID" value="ODS32976.1"/>
    <property type="molecule type" value="Genomic_DNA"/>
</dbReference>